<proteinExistence type="predicted"/>
<keyword evidence="2" id="KW-1133">Transmembrane helix</keyword>
<dbReference type="PANTHER" id="PTHR14969:SF13">
    <property type="entry name" value="AT30094P"/>
    <property type="match status" value="1"/>
</dbReference>
<dbReference type="AlphaFoldDB" id="A0A6N7W3Z7"/>
<keyword evidence="5" id="KW-1185">Reference proteome</keyword>
<feature type="domain" description="Phosphatidic acid phosphatase type 2/haloperoxidase" evidence="3">
    <location>
        <begin position="82"/>
        <end position="189"/>
    </location>
</feature>
<dbReference type="SMART" id="SM00014">
    <property type="entry name" value="acidPPc"/>
    <property type="match status" value="1"/>
</dbReference>
<dbReference type="CDD" id="cd01610">
    <property type="entry name" value="PAP2_like"/>
    <property type="match status" value="1"/>
</dbReference>
<keyword evidence="2" id="KW-0812">Transmembrane</keyword>
<evidence type="ECO:0000256" key="2">
    <source>
        <dbReference type="SAM" id="Phobius"/>
    </source>
</evidence>
<evidence type="ECO:0000256" key="1">
    <source>
        <dbReference type="SAM" id="MobiDB-lite"/>
    </source>
</evidence>
<keyword evidence="2" id="KW-0472">Membrane</keyword>
<dbReference type="InterPro" id="IPR000326">
    <property type="entry name" value="PAP2/HPO"/>
</dbReference>
<reference evidence="4 5" key="1">
    <citation type="submission" date="2019-08" db="EMBL/GenBank/DDBJ databases">
        <title>In-depth cultivation of the pig gut microbiome towards novel bacterial diversity and tailored functional studies.</title>
        <authorList>
            <person name="Wylensek D."/>
            <person name="Hitch T.C.A."/>
            <person name="Clavel T."/>
        </authorList>
    </citation>
    <scope>NUCLEOTIDE SEQUENCE [LARGE SCALE GENOMIC DNA]</scope>
    <source>
        <strain evidence="4 5">WB03_NA08</strain>
    </source>
</reference>
<accession>A0A6N7W3Z7</accession>
<dbReference type="SUPFAM" id="SSF48317">
    <property type="entry name" value="Acid phosphatase/Vanadium-dependent haloperoxidase"/>
    <property type="match status" value="1"/>
</dbReference>
<comment type="caution">
    <text evidence="4">The sequence shown here is derived from an EMBL/GenBank/DDBJ whole genome shotgun (WGS) entry which is preliminary data.</text>
</comment>
<evidence type="ECO:0000313" key="4">
    <source>
        <dbReference type="EMBL" id="MSS83233.1"/>
    </source>
</evidence>
<dbReference type="Pfam" id="PF01569">
    <property type="entry name" value="PAP2"/>
    <property type="match status" value="1"/>
</dbReference>
<feature type="transmembrane region" description="Helical" evidence="2">
    <location>
        <begin position="178"/>
        <end position="201"/>
    </location>
</feature>
<dbReference type="PANTHER" id="PTHR14969">
    <property type="entry name" value="SPHINGOSINE-1-PHOSPHATE PHOSPHOHYDROLASE"/>
    <property type="match status" value="1"/>
</dbReference>
<feature type="transmembrane region" description="Helical" evidence="2">
    <location>
        <begin position="7"/>
        <end position="24"/>
    </location>
</feature>
<dbReference type="InterPro" id="IPR036938">
    <property type="entry name" value="PAP2/HPO_sf"/>
</dbReference>
<dbReference type="EMBL" id="VULO01000001">
    <property type="protein sequence ID" value="MSS83233.1"/>
    <property type="molecule type" value="Genomic_DNA"/>
</dbReference>
<organism evidence="4 5">
    <name type="scientific">Scrofimicrobium canadense</name>
    <dbReference type="NCBI Taxonomy" id="2652290"/>
    <lineage>
        <taxon>Bacteria</taxon>
        <taxon>Bacillati</taxon>
        <taxon>Actinomycetota</taxon>
        <taxon>Actinomycetes</taxon>
        <taxon>Actinomycetales</taxon>
        <taxon>Actinomycetaceae</taxon>
        <taxon>Scrofimicrobium</taxon>
    </lineage>
</organism>
<evidence type="ECO:0000313" key="5">
    <source>
        <dbReference type="Proteomes" id="UP000470875"/>
    </source>
</evidence>
<dbReference type="Proteomes" id="UP000470875">
    <property type="component" value="Unassembled WGS sequence"/>
</dbReference>
<dbReference type="RefSeq" id="WP_154542528.1">
    <property type="nucleotide sequence ID" value="NZ_VULO01000001.1"/>
</dbReference>
<name>A0A6N7W3Z7_9ACTO</name>
<evidence type="ECO:0000259" key="3">
    <source>
        <dbReference type="SMART" id="SM00014"/>
    </source>
</evidence>
<feature type="compositionally biased region" description="Basic residues" evidence="1">
    <location>
        <begin position="218"/>
        <end position="227"/>
    </location>
</feature>
<feature type="region of interest" description="Disordered" evidence="1">
    <location>
        <begin position="208"/>
        <end position="227"/>
    </location>
</feature>
<dbReference type="Gene3D" id="1.20.144.10">
    <property type="entry name" value="Phosphatidic acid phosphatase type 2/haloperoxidase"/>
    <property type="match status" value="1"/>
</dbReference>
<feature type="transmembrane region" description="Helical" evidence="2">
    <location>
        <begin position="132"/>
        <end position="158"/>
    </location>
</feature>
<gene>
    <name evidence="4" type="ORF">FYJ24_00305</name>
</gene>
<feature type="transmembrane region" description="Helical" evidence="2">
    <location>
        <begin position="56"/>
        <end position="74"/>
    </location>
</feature>
<sequence>MNRVQQSLWVGAIVVIFLAVPAYLLRDVLYHAVAFTTATQETWWAAVIYPIGKYGYLLIAVLGAVTLAATWRAYGWKAETALIVSPFVAWGLNWLFKSLVREERPCAVYQFPSMVPCPSTPPDWSWPSGHSAIAAALATSVLLLLPRLWPLAAALAFLQGYGRVALGAHYVHDVLSGWAVGIIGTLLTFYLFSVFFGFSWWRYGVRSPEGPPEQTPQRPKRPHRLED</sequence>
<protein>
    <submittedName>
        <fullName evidence="4">Phosphatase PAP2 family protein</fullName>
    </submittedName>
</protein>